<evidence type="ECO:0000259" key="7">
    <source>
        <dbReference type="Pfam" id="PF04932"/>
    </source>
</evidence>
<feature type="transmembrane region" description="Helical" evidence="6">
    <location>
        <begin position="281"/>
        <end position="306"/>
    </location>
</feature>
<keyword evidence="2 6" id="KW-0812">Transmembrane</keyword>
<evidence type="ECO:0000256" key="3">
    <source>
        <dbReference type="ARBA" id="ARBA00022989"/>
    </source>
</evidence>
<keyword evidence="9" id="KW-1185">Reference proteome</keyword>
<reference evidence="9" key="1">
    <citation type="submission" date="2016-10" db="EMBL/GenBank/DDBJ databases">
        <authorList>
            <person name="Varghese N."/>
            <person name="Submissions S."/>
        </authorList>
    </citation>
    <scope>NUCLEOTIDE SEQUENCE [LARGE SCALE GENOMIC DNA]</scope>
    <source>
        <strain evidence="9">DSM 22127</strain>
    </source>
</reference>
<dbReference type="Proteomes" id="UP000198859">
    <property type="component" value="Chromosome I"/>
</dbReference>
<feature type="transmembrane region" description="Helical" evidence="6">
    <location>
        <begin position="12"/>
        <end position="31"/>
    </location>
</feature>
<proteinExistence type="predicted"/>
<evidence type="ECO:0000313" key="8">
    <source>
        <dbReference type="EMBL" id="SDT01566.1"/>
    </source>
</evidence>
<comment type="subcellular location">
    <subcellularLocation>
        <location evidence="1">Membrane</location>
        <topology evidence="1">Multi-pass membrane protein</topology>
    </subcellularLocation>
</comment>
<evidence type="ECO:0000256" key="6">
    <source>
        <dbReference type="SAM" id="Phobius"/>
    </source>
</evidence>
<protein>
    <recommendedName>
        <fullName evidence="7">O-antigen ligase-related domain-containing protein</fullName>
    </recommendedName>
</protein>
<dbReference type="GO" id="GO:0016020">
    <property type="term" value="C:membrane"/>
    <property type="evidence" value="ECO:0007669"/>
    <property type="project" value="UniProtKB-SubCell"/>
</dbReference>
<keyword evidence="4 6" id="KW-0472">Membrane</keyword>
<sequence>MDLGLSLARLAWSLLPVLAVLAVVGLVLVSAPSRRFFRSFASADGPLTWWIMLGLLLLQVLVGAVERRPTGASPFLGVPVVGQLLAPVYGDRLMVLVLAGGLLAAAYALFLRAATTPAALLLLAWAGLTVVVTVVVTDSVASSTWLAFAAAAACFVAVALLATGITTRHADVVLLSLGAVLVVGNLYVLHAGSAWAFTDAWSGGFLAGPRFQGTLPQPNVTGQVFACVLVLALWTRRERPLVCWALAAGSAYLVYLSGSRGAVVLLLGVVAMAVFRHASGAWRSVAGTAAVGLAVALPLSGLARSAVVNGREVTWDDAFALIARSPALGSGVFPVVGPVDSAGFYAHNQVLQTATETGLLGVLLVCGAMVLLVRSRTGARGTDVWVALVFGVLLTFSFENPVRLFSPEFGLIPCLVAIAAGVAGRRAPAESPPGAATGDAQVPQLQGRA</sequence>
<dbReference type="Pfam" id="PF04932">
    <property type="entry name" value="Wzy_C"/>
    <property type="match status" value="1"/>
</dbReference>
<evidence type="ECO:0000256" key="4">
    <source>
        <dbReference type="ARBA" id="ARBA00023136"/>
    </source>
</evidence>
<evidence type="ECO:0000256" key="2">
    <source>
        <dbReference type="ARBA" id="ARBA00022692"/>
    </source>
</evidence>
<dbReference type="EMBL" id="LT629757">
    <property type="protein sequence ID" value="SDT01566.1"/>
    <property type="molecule type" value="Genomic_DNA"/>
</dbReference>
<dbReference type="InterPro" id="IPR051533">
    <property type="entry name" value="WaaL-like"/>
</dbReference>
<evidence type="ECO:0000313" key="9">
    <source>
        <dbReference type="Proteomes" id="UP000198859"/>
    </source>
</evidence>
<name>A0A1H1WYS2_9ACTN</name>
<feature type="transmembrane region" description="Helical" evidence="6">
    <location>
        <begin position="93"/>
        <end position="111"/>
    </location>
</feature>
<feature type="transmembrane region" description="Helical" evidence="6">
    <location>
        <begin position="318"/>
        <end position="337"/>
    </location>
</feature>
<accession>A0A1H1WYS2</accession>
<feature type="region of interest" description="Disordered" evidence="5">
    <location>
        <begin position="429"/>
        <end position="449"/>
    </location>
</feature>
<evidence type="ECO:0000256" key="5">
    <source>
        <dbReference type="SAM" id="MobiDB-lite"/>
    </source>
</evidence>
<feature type="transmembrane region" description="Helical" evidence="6">
    <location>
        <begin position="143"/>
        <end position="165"/>
    </location>
</feature>
<organism evidence="8 9">
    <name type="scientific">Nocardioides scoriae</name>
    <dbReference type="NCBI Taxonomy" id="642780"/>
    <lineage>
        <taxon>Bacteria</taxon>
        <taxon>Bacillati</taxon>
        <taxon>Actinomycetota</taxon>
        <taxon>Actinomycetes</taxon>
        <taxon>Propionibacteriales</taxon>
        <taxon>Nocardioidaceae</taxon>
        <taxon>Nocardioides</taxon>
    </lineage>
</organism>
<feature type="transmembrane region" description="Helical" evidence="6">
    <location>
        <begin position="242"/>
        <end position="275"/>
    </location>
</feature>
<feature type="transmembrane region" description="Helical" evidence="6">
    <location>
        <begin position="357"/>
        <end position="374"/>
    </location>
</feature>
<feature type="domain" description="O-antigen ligase-related" evidence="7">
    <location>
        <begin position="247"/>
        <end position="365"/>
    </location>
</feature>
<feature type="transmembrane region" description="Helical" evidence="6">
    <location>
        <begin position="217"/>
        <end position="235"/>
    </location>
</feature>
<dbReference type="RefSeq" id="WP_091731902.1">
    <property type="nucleotide sequence ID" value="NZ_LT629757.1"/>
</dbReference>
<keyword evidence="3 6" id="KW-1133">Transmembrane helix</keyword>
<evidence type="ECO:0000256" key="1">
    <source>
        <dbReference type="ARBA" id="ARBA00004141"/>
    </source>
</evidence>
<feature type="transmembrane region" description="Helical" evidence="6">
    <location>
        <begin position="47"/>
        <end position="65"/>
    </location>
</feature>
<dbReference type="PANTHER" id="PTHR37422">
    <property type="entry name" value="TEICHURONIC ACID BIOSYNTHESIS PROTEIN TUAE"/>
    <property type="match status" value="1"/>
</dbReference>
<feature type="transmembrane region" description="Helical" evidence="6">
    <location>
        <begin position="118"/>
        <end position="137"/>
    </location>
</feature>
<dbReference type="AlphaFoldDB" id="A0A1H1WYS2"/>
<dbReference type="PANTHER" id="PTHR37422:SF21">
    <property type="entry name" value="EXOQ-LIKE PROTEIN"/>
    <property type="match status" value="1"/>
</dbReference>
<dbReference type="STRING" id="642780.SAMN04488570_3299"/>
<feature type="transmembrane region" description="Helical" evidence="6">
    <location>
        <begin position="172"/>
        <end position="197"/>
    </location>
</feature>
<gene>
    <name evidence="8" type="ORF">SAMN04488570_3299</name>
</gene>
<dbReference type="InterPro" id="IPR007016">
    <property type="entry name" value="O-antigen_ligase-rel_domated"/>
</dbReference>